<dbReference type="Gramene" id="PNT75782">
    <property type="protein sequence ID" value="PNT75782"/>
    <property type="gene ID" value="BRADI_1g37943v3"/>
</dbReference>
<dbReference type="EnsemblPlants" id="PNT75781">
    <property type="protein sequence ID" value="PNT75781"/>
    <property type="gene ID" value="BRADI_1g37943v3"/>
</dbReference>
<sequence length="83" mass="8406">MHKASPSSIGVFWPLPVSKEEGETTGILAAESIVIYLVPHSIITPGLPSSNLLPAKARVGIIANAFGGFGIIVVEIAAAAGLA</sequence>
<dbReference type="AlphaFoldDB" id="A0A2K2DND4"/>
<dbReference type="EMBL" id="CM000880">
    <property type="protein sequence ID" value="PNT75782.1"/>
    <property type="molecule type" value="Genomic_DNA"/>
</dbReference>
<keyword evidence="1" id="KW-0472">Membrane</keyword>
<reference evidence="2" key="2">
    <citation type="submission" date="2017-06" db="EMBL/GenBank/DDBJ databases">
        <title>WGS assembly of Brachypodium distachyon.</title>
        <authorList>
            <consortium name="The International Brachypodium Initiative"/>
            <person name="Lucas S."/>
            <person name="Harmon-Smith M."/>
            <person name="Lail K."/>
            <person name="Tice H."/>
            <person name="Grimwood J."/>
            <person name="Bruce D."/>
            <person name="Barry K."/>
            <person name="Shu S."/>
            <person name="Lindquist E."/>
            <person name="Wang M."/>
            <person name="Pitluck S."/>
            <person name="Vogel J.P."/>
            <person name="Garvin D.F."/>
            <person name="Mockler T.C."/>
            <person name="Schmutz J."/>
            <person name="Rokhsar D."/>
            <person name="Bevan M.W."/>
        </authorList>
    </citation>
    <scope>NUCLEOTIDE SEQUENCE</scope>
    <source>
        <strain evidence="2">Bd21</strain>
    </source>
</reference>
<accession>A0A2K2DND4</accession>
<evidence type="ECO:0000313" key="3">
    <source>
        <dbReference type="EnsemblPlants" id="PNT75781"/>
    </source>
</evidence>
<reference evidence="3" key="3">
    <citation type="submission" date="2018-08" db="UniProtKB">
        <authorList>
            <consortium name="EnsemblPlants"/>
        </authorList>
    </citation>
    <scope>IDENTIFICATION</scope>
    <source>
        <strain evidence="3">cv. Bd21</strain>
    </source>
</reference>
<evidence type="ECO:0000256" key="1">
    <source>
        <dbReference type="SAM" id="Phobius"/>
    </source>
</evidence>
<dbReference type="InParanoid" id="A0A2K2DND4"/>
<dbReference type="EMBL" id="CM000880">
    <property type="protein sequence ID" value="PNT75783.1"/>
    <property type="molecule type" value="Genomic_DNA"/>
</dbReference>
<protein>
    <submittedName>
        <fullName evidence="2 3">Uncharacterized protein</fullName>
    </submittedName>
</protein>
<evidence type="ECO:0000313" key="4">
    <source>
        <dbReference type="Proteomes" id="UP000008810"/>
    </source>
</evidence>
<dbReference type="EnsemblPlants" id="PNT75782">
    <property type="protein sequence ID" value="PNT75782"/>
    <property type="gene ID" value="BRADI_1g37943v3"/>
</dbReference>
<evidence type="ECO:0000313" key="2">
    <source>
        <dbReference type="EMBL" id="PNT75783.1"/>
    </source>
</evidence>
<organism evidence="2">
    <name type="scientific">Brachypodium distachyon</name>
    <name type="common">Purple false brome</name>
    <name type="synonym">Trachynia distachya</name>
    <dbReference type="NCBI Taxonomy" id="15368"/>
    <lineage>
        <taxon>Eukaryota</taxon>
        <taxon>Viridiplantae</taxon>
        <taxon>Streptophyta</taxon>
        <taxon>Embryophyta</taxon>
        <taxon>Tracheophyta</taxon>
        <taxon>Spermatophyta</taxon>
        <taxon>Magnoliopsida</taxon>
        <taxon>Liliopsida</taxon>
        <taxon>Poales</taxon>
        <taxon>Poaceae</taxon>
        <taxon>BOP clade</taxon>
        <taxon>Pooideae</taxon>
        <taxon>Stipodae</taxon>
        <taxon>Brachypodieae</taxon>
        <taxon>Brachypodium</taxon>
    </lineage>
</organism>
<dbReference type="EMBL" id="CM000880">
    <property type="protein sequence ID" value="PNT75781.1"/>
    <property type="molecule type" value="Genomic_DNA"/>
</dbReference>
<gene>
    <name evidence="2" type="ORF">BRADI_1g37943v3</name>
</gene>
<name>A0A2K2DND4_BRADI</name>
<dbReference type="Gramene" id="PNT75781">
    <property type="protein sequence ID" value="PNT75781"/>
    <property type="gene ID" value="BRADI_1g37943v3"/>
</dbReference>
<proteinExistence type="predicted"/>
<dbReference type="EnsemblPlants" id="PNT75783">
    <property type="protein sequence ID" value="PNT75783"/>
    <property type="gene ID" value="BRADI_1g37943v3"/>
</dbReference>
<keyword evidence="1" id="KW-0812">Transmembrane</keyword>
<keyword evidence="1" id="KW-1133">Transmembrane helix</keyword>
<reference evidence="2 3" key="1">
    <citation type="journal article" date="2010" name="Nature">
        <title>Genome sequencing and analysis of the model grass Brachypodium distachyon.</title>
        <authorList>
            <consortium name="International Brachypodium Initiative"/>
        </authorList>
    </citation>
    <scope>NUCLEOTIDE SEQUENCE [LARGE SCALE GENOMIC DNA]</scope>
    <source>
        <strain evidence="2 3">Bd21</strain>
    </source>
</reference>
<feature type="transmembrane region" description="Helical" evidence="1">
    <location>
        <begin position="61"/>
        <end position="82"/>
    </location>
</feature>
<keyword evidence="4" id="KW-1185">Reference proteome</keyword>
<dbReference type="Proteomes" id="UP000008810">
    <property type="component" value="Chromosome 1"/>
</dbReference>
<dbReference type="Gramene" id="PNT75783">
    <property type="protein sequence ID" value="PNT75783"/>
    <property type="gene ID" value="BRADI_1g37943v3"/>
</dbReference>